<reference evidence="2 3" key="1">
    <citation type="journal article" date="2023" name="G3 (Bethesda)">
        <title>A haplotype-resolved chromosome-scale genome for Quercus rubra L. provides insights into the genetics of adaptive traits for red oak species.</title>
        <authorList>
            <person name="Kapoor B."/>
            <person name="Jenkins J."/>
            <person name="Schmutz J."/>
            <person name="Zhebentyayeva T."/>
            <person name="Kuelheim C."/>
            <person name="Coggeshall M."/>
            <person name="Heim C."/>
            <person name="Lasky J.R."/>
            <person name="Leites L."/>
            <person name="Islam-Faridi N."/>
            <person name="Romero-Severson J."/>
            <person name="DeLeo V.L."/>
            <person name="Lucas S.M."/>
            <person name="Lazic D."/>
            <person name="Gailing O."/>
            <person name="Carlson J."/>
            <person name="Staton M."/>
        </authorList>
    </citation>
    <scope>NUCLEOTIDE SEQUENCE [LARGE SCALE GENOMIC DNA]</scope>
    <source>
        <strain evidence="2">Pseudo-F2</strain>
    </source>
</reference>
<accession>A0AAN7IY11</accession>
<organism evidence="2 3">
    <name type="scientific">Quercus rubra</name>
    <name type="common">Northern red oak</name>
    <name type="synonym">Quercus borealis</name>
    <dbReference type="NCBI Taxonomy" id="3512"/>
    <lineage>
        <taxon>Eukaryota</taxon>
        <taxon>Viridiplantae</taxon>
        <taxon>Streptophyta</taxon>
        <taxon>Embryophyta</taxon>
        <taxon>Tracheophyta</taxon>
        <taxon>Spermatophyta</taxon>
        <taxon>Magnoliopsida</taxon>
        <taxon>eudicotyledons</taxon>
        <taxon>Gunneridae</taxon>
        <taxon>Pentapetalae</taxon>
        <taxon>rosids</taxon>
        <taxon>fabids</taxon>
        <taxon>Fagales</taxon>
        <taxon>Fagaceae</taxon>
        <taxon>Quercus</taxon>
    </lineage>
</organism>
<feature type="compositionally biased region" description="Basic and acidic residues" evidence="1">
    <location>
        <begin position="57"/>
        <end position="73"/>
    </location>
</feature>
<dbReference type="AlphaFoldDB" id="A0AAN7IY11"/>
<feature type="region of interest" description="Disordered" evidence="1">
    <location>
        <begin position="53"/>
        <end position="73"/>
    </location>
</feature>
<dbReference type="PANTHER" id="PTHR34808:SF5">
    <property type="entry name" value="SMP DOMAIN-CONTAINING PROTEIN"/>
    <property type="match status" value="1"/>
</dbReference>
<keyword evidence="3" id="KW-1185">Reference proteome</keyword>
<protein>
    <submittedName>
        <fullName evidence="2">Uncharacterized protein</fullName>
    </submittedName>
</protein>
<gene>
    <name evidence="2" type="ORF">RGQ29_021091</name>
</gene>
<evidence type="ECO:0000313" key="2">
    <source>
        <dbReference type="EMBL" id="KAK4590772.1"/>
    </source>
</evidence>
<dbReference type="PANTHER" id="PTHR34808">
    <property type="entry name" value="EXPRESSED PROTEIN"/>
    <property type="match status" value="1"/>
</dbReference>
<proteinExistence type="predicted"/>
<comment type="caution">
    <text evidence="2">The sequence shown here is derived from an EMBL/GenBank/DDBJ whole genome shotgun (WGS) entry which is preliminary data.</text>
</comment>
<sequence>MLYMANNCCSIETEPKTLNQGQLNLAREVAADVVQNMEPNEASTIFNEKLILSPQMKDQEQEKEEKELHEPVEKGDIIERPCQCLCTTAIVETPDQMSLKEPLSAPF</sequence>
<evidence type="ECO:0000313" key="3">
    <source>
        <dbReference type="Proteomes" id="UP001324115"/>
    </source>
</evidence>
<evidence type="ECO:0000256" key="1">
    <source>
        <dbReference type="SAM" id="MobiDB-lite"/>
    </source>
</evidence>
<dbReference type="EMBL" id="JAXUIC010000005">
    <property type="protein sequence ID" value="KAK4590772.1"/>
    <property type="molecule type" value="Genomic_DNA"/>
</dbReference>
<dbReference type="Proteomes" id="UP001324115">
    <property type="component" value="Unassembled WGS sequence"/>
</dbReference>
<name>A0AAN7IY11_QUERU</name>